<feature type="transmembrane region" description="Helical" evidence="1">
    <location>
        <begin position="29"/>
        <end position="48"/>
    </location>
</feature>
<keyword evidence="1" id="KW-0812">Transmembrane</keyword>
<keyword evidence="4" id="KW-1185">Reference proteome</keyword>
<comment type="caution">
    <text evidence="3">The sequence shown here is derived from an EMBL/GenBank/DDBJ whole genome shotgun (WGS) entry which is preliminary data.</text>
</comment>
<reference evidence="3" key="2">
    <citation type="submission" date="2016-06" db="EMBL/GenBank/DDBJ databases">
        <title>Parasponia and Trema comparative genomics to provide insight in an evolutionary trajectory towards rhizobium symbiosis.</title>
        <authorList>
            <person name="Van Velzen R."/>
            <person name="Holmer R."/>
            <person name="Geurts R."/>
            <person name="Smit S."/>
        </authorList>
    </citation>
    <scope>NUCLEOTIDE SEQUENCE [LARGE SCALE GENOMIC DNA]</scope>
    <source>
        <strain evidence="3">RG33-2</strain>
        <tissue evidence="3">Leaves</tissue>
    </source>
</reference>
<gene>
    <name evidence="3" type="ORF">TorRG33x02_132820</name>
    <name evidence="2" type="ORF">TorRG33x02_351160</name>
</gene>
<feature type="non-terminal residue" evidence="3">
    <location>
        <position position="51"/>
    </location>
</feature>
<organism evidence="3 4">
    <name type="scientific">Trema orientale</name>
    <name type="common">Charcoal tree</name>
    <name type="synonym">Celtis orientalis</name>
    <dbReference type="NCBI Taxonomy" id="63057"/>
    <lineage>
        <taxon>Eukaryota</taxon>
        <taxon>Viridiplantae</taxon>
        <taxon>Streptophyta</taxon>
        <taxon>Embryophyta</taxon>
        <taxon>Tracheophyta</taxon>
        <taxon>Spermatophyta</taxon>
        <taxon>Magnoliopsida</taxon>
        <taxon>eudicotyledons</taxon>
        <taxon>Gunneridae</taxon>
        <taxon>Pentapetalae</taxon>
        <taxon>rosids</taxon>
        <taxon>fabids</taxon>
        <taxon>Rosales</taxon>
        <taxon>Cannabaceae</taxon>
        <taxon>Trema</taxon>
    </lineage>
</organism>
<evidence type="ECO:0000313" key="3">
    <source>
        <dbReference type="EMBL" id="PON90876.1"/>
    </source>
</evidence>
<dbReference type="EMBL" id="JXTC01000879">
    <property type="protein sequence ID" value="PON35541.1"/>
    <property type="molecule type" value="Genomic_DNA"/>
</dbReference>
<proteinExistence type="predicted"/>
<evidence type="ECO:0000256" key="1">
    <source>
        <dbReference type="SAM" id="Phobius"/>
    </source>
</evidence>
<dbReference type="EMBL" id="JXTC01000079">
    <property type="protein sequence ID" value="PON90876.1"/>
    <property type="molecule type" value="Genomic_DNA"/>
</dbReference>
<dbReference type="Proteomes" id="UP000237000">
    <property type="component" value="Unassembled WGS sequence"/>
</dbReference>
<reference evidence="4" key="1">
    <citation type="submission" date="2016-06" db="EMBL/GenBank/DDBJ databases">
        <title>Parallel loss of symbiosis genes in relatives of nitrogen-fixing non-legume Parasponia.</title>
        <authorList>
            <person name="Van Velzen R."/>
            <person name="Holmer R."/>
            <person name="Bu F."/>
            <person name="Rutten L."/>
            <person name="Van Zeijl A."/>
            <person name="Liu W."/>
            <person name="Santuari L."/>
            <person name="Cao Q."/>
            <person name="Sharma T."/>
            <person name="Shen D."/>
            <person name="Roswanjaya Y."/>
            <person name="Wardhani T."/>
            <person name="Kalhor M.S."/>
            <person name="Jansen J."/>
            <person name="Van den Hoogen J."/>
            <person name="Gungor B."/>
            <person name="Hartog M."/>
            <person name="Hontelez J."/>
            <person name="Verver J."/>
            <person name="Yang W.-C."/>
            <person name="Schijlen E."/>
            <person name="Repin R."/>
            <person name="Schilthuizen M."/>
            <person name="Schranz E."/>
            <person name="Heidstra R."/>
            <person name="Miyata K."/>
            <person name="Fedorova E."/>
            <person name="Kohlen W."/>
            <person name="Bisseling T."/>
            <person name="Smit S."/>
            <person name="Geurts R."/>
        </authorList>
    </citation>
    <scope>NUCLEOTIDE SEQUENCE [LARGE SCALE GENOMIC DNA]</scope>
    <source>
        <strain evidence="4">cv. RG33-2</strain>
    </source>
</reference>
<keyword evidence="1" id="KW-0472">Membrane</keyword>
<evidence type="ECO:0000313" key="2">
    <source>
        <dbReference type="EMBL" id="PON35541.1"/>
    </source>
</evidence>
<dbReference type="AlphaFoldDB" id="A0A2P5EZB3"/>
<keyword evidence="1" id="KW-1133">Transmembrane helix</keyword>
<evidence type="ECO:0000313" key="4">
    <source>
        <dbReference type="Proteomes" id="UP000237000"/>
    </source>
</evidence>
<accession>A0A2P5EZB3</accession>
<dbReference type="InParanoid" id="A0A2P5EZB3"/>
<name>A0A2P5EZB3_TREOI</name>
<protein>
    <submittedName>
        <fullName evidence="3">Uncharacterized protein</fullName>
    </submittedName>
</protein>
<sequence length="51" mass="6081">MREKMEALWTNFKERIWQPITKSSTKTSALFIFIFFLFVGAFVATRFLDDT</sequence>